<evidence type="ECO:0000313" key="1">
    <source>
        <dbReference type="EMBL" id="BEH91724.1"/>
    </source>
</evidence>
<evidence type="ECO:0000313" key="2">
    <source>
        <dbReference type="Proteomes" id="UP001432099"/>
    </source>
</evidence>
<dbReference type="Proteomes" id="UP001432099">
    <property type="component" value="Chromosome"/>
</dbReference>
<reference evidence="1" key="1">
    <citation type="journal article" date="2024" name="Int. J. Syst. Evol. Microbiol.">
        <title>Turicibacter faecis sp. nov., isolated from faeces of heart failure mouse model.</title>
        <authorList>
            <person name="Imamura Y."/>
            <person name="Motooka D."/>
            <person name="Nakajima Y."/>
            <person name="Ito S."/>
            <person name="Kitakaze M."/>
            <person name="Iida T."/>
            <person name="Nakamura S."/>
        </authorList>
    </citation>
    <scope>NUCLEOTIDE SEQUENCE</scope>
    <source>
        <strain evidence="1">TC023</strain>
    </source>
</reference>
<name>A0ABN6ZD59_9FIRM</name>
<gene>
    <name evidence="1" type="ORF">T23_18260</name>
</gene>
<sequence>MDFEQYLKKNQLTVKEFSQRYNLDYYGLNRVRNGAITRDRSIRKVFDELEIENERPKRVDTEMSFFTQESICIQHERKGDIYCYTECQLNEIEEYLNRHQIAYYVRKLDECWGVKYDWRA</sequence>
<dbReference type="RefSeq" id="WP_338617552.1">
    <property type="nucleotide sequence ID" value="NZ_AP028127.1"/>
</dbReference>
<proteinExistence type="predicted"/>
<keyword evidence="2" id="KW-1185">Reference proteome</keyword>
<dbReference type="EMBL" id="AP028127">
    <property type="protein sequence ID" value="BEH91724.1"/>
    <property type="molecule type" value="Genomic_DNA"/>
</dbReference>
<organism evidence="1 2">
    <name type="scientific">Turicibacter faecis</name>
    <dbReference type="NCBI Taxonomy" id="2963365"/>
    <lineage>
        <taxon>Bacteria</taxon>
        <taxon>Bacillati</taxon>
        <taxon>Bacillota</taxon>
        <taxon>Erysipelotrichia</taxon>
        <taxon>Erysipelotrichales</taxon>
        <taxon>Turicibacteraceae</taxon>
        <taxon>Turicibacter</taxon>
    </lineage>
</organism>
<protein>
    <recommendedName>
        <fullName evidence="3">XRE family transcriptional regulator</fullName>
    </recommendedName>
</protein>
<evidence type="ECO:0008006" key="3">
    <source>
        <dbReference type="Google" id="ProtNLM"/>
    </source>
</evidence>
<accession>A0ABN6ZD59</accession>